<reference evidence="4" key="1">
    <citation type="journal article" date="2012" name="MBio">
        <title>Comparative genome analysis of Trichophyton rubrum and related dermatophytes reveals candidate genes involved in infection.</title>
        <authorList>
            <person name="Martinez D.A."/>
            <person name="Oliver B.G."/>
            <person name="Graeser Y."/>
            <person name="Goldberg J.M."/>
            <person name="Li W."/>
            <person name="Martinez-Rossi N.M."/>
            <person name="Monod M."/>
            <person name="Shelest E."/>
            <person name="Barton R.C."/>
            <person name="Birch E."/>
            <person name="Brakhage A.A."/>
            <person name="Chen Z."/>
            <person name="Gurr S.J."/>
            <person name="Heiman D."/>
            <person name="Heitman J."/>
            <person name="Kosti I."/>
            <person name="Rossi A."/>
            <person name="Saif S."/>
            <person name="Samalova M."/>
            <person name="Saunders C.W."/>
            <person name="Shea T."/>
            <person name="Summerbell R.C."/>
            <person name="Xu J."/>
            <person name="Young S."/>
            <person name="Zeng Q."/>
            <person name="Birren B.W."/>
            <person name="Cuomo C.A."/>
            <person name="White T.C."/>
        </authorList>
    </citation>
    <scope>NUCLEOTIDE SEQUENCE [LARGE SCALE GENOMIC DNA]</scope>
    <source>
        <strain evidence="4">CBS 112818</strain>
    </source>
</reference>
<proteinExistence type="predicted"/>
<dbReference type="Pfam" id="PF08766">
    <property type="entry name" value="DEK_C"/>
    <property type="match status" value="1"/>
</dbReference>
<evidence type="ECO:0000256" key="1">
    <source>
        <dbReference type="SAM" id="MobiDB-lite"/>
    </source>
</evidence>
<feature type="non-terminal residue" evidence="3">
    <location>
        <position position="1"/>
    </location>
</feature>
<gene>
    <name evidence="3" type="ORF">TESG_05925</name>
</gene>
<feature type="compositionally biased region" description="Polar residues" evidence="1">
    <location>
        <begin position="18"/>
        <end position="29"/>
    </location>
</feature>
<dbReference type="EMBL" id="GG698512">
    <property type="protein sequence ID" value="EGD98554.1"/>
    <property type="molecule type" value="Genomic_DNA"/>
</dbReference>
<dbReference type="SUPFAM" id="SSF109715">
    <property type="entry name" value="DEK C-terminal domain"/>
    <property type="match status" value="1"/>
</dbReference>
<keyword evidence="4" id="KW-1185">Reference proteome</keyword>
<protein>
    <submittedName>
        <fullName evidence="3">Chitin synthase</fullName>
    </submittedName>
</protein>
<sequence length="128" mass="13944">QPQLGNRASQHLSVSNLSHYQDNPTNASRLSGFGVPGSENFAPSQRHSMRSSMPRPASTLVDFRNPPGQGPDEATITAAIQACLGEVDLDTVTKKQVRALVEQRLQTTLSGEKKAFLDRQIDNELANM</sequence>
<accession>F2S4U2</accession>
<dbReference type="Proteomes" id="UP000009172">
    <property type="component" value="Unassembled WGS sequence"/>
</dbReference>
<dbReference type="Gene3D" id="1.10.10.60">
    <property type="entry name" value="Homeodomain-like"/>
    <property type="match status" value="1"/>
</dbReference>
<feature type="domain" description="DEK-C" evidence="2">
    <location>
        <begin position="70"/>
        <end position="126"/>
    </location>
</feature>
<dbReference type="HOGENOM" id="CLU_1964921_0_0_1"/>
<dbReference type="PROSITE" id="PS51998">
    <property type="entry name" value="DEK_C"/>
    <property type="match status" value="1"/>
</dbReference>
<evidence type="ECO:0000313" key="4">
    <source>
        <dbReference type="Proteomes" id="UP000009172"/>
    </source>
</evidence>
<organism evidence="3 4">
    <name type="scientific">Trichophyton tonsurans (strain CBS 112818)</name>
    <name type="common">Scalp ringworm fungus</name>
    <dbReference type="NCBI Taxonomy" id="647933"/>
    <lineage>
        <taxon>Eukaryota</taxon>
        <taxon>Fungi</taxon>
        <taxon>Dikarya</taxon>
        <taxon>Ascomycota</taxon>
        <taxon>Pezizomycotina</taxon>
        <taxon>Eurotiomycetes</taxon>
        <taxon>Eurotiomycetidae</taxon>
        <taxon>Onygenales</taxon>
        <taxon>Arthrodermataceae</taxon>
        <taxon>Trichophyton</taxon>
    </lineage>
</organism>
<evidence type="ECO:0000313" key="3">
    <source>
        <dbReference type="EMBL" id="EGD98554.1"/>
    </source>
</evidence>
<dbReference type="AlphaFoldDB" id="F2S4U2"/>
<dbReference type="InterPro" id="IPR014876">
    <property type="entry name" value="DEK_C"/>
</dbReference>
<feature type="region of interest" description="Disordered" evidence="1">
    <location>
        <begin position="18"/>
        <end position="72"/>
    </location>
</feature>
<evidence type="ECO:0000259" key="2">
    <source>
        <dbReference type="PROSITE" id="PS51998"/>
    </source>
</evidence>
<name>F2S4U2_TRIT1</name>